<reference evidence="1" key="2">
    <citation type="submission" date="2022-06" db="UniProtKB">
        <authorList>
            <consortium name="EnsemblMetazoa"/>
        </authorList>
    </citation>
    <scope>IDENTIFICATION</scope>
</reference>
<dbReference type="AlphaFoldDB" id="A0A8R1TSS8"/>
<dbReference type="Proteomes" id="UP000024404">
    <property type="component" value="Unassembled WGS sequence"/>
</dbReference>
<organism evidence="1 2">
    <name type="scientific">Onchocerca volvulus</name>
    <dbReference type="NCBI Taxonomy" id="6282"/>
    <lineage>
        <taxon>Eukaryota</taxon>
        <taxon>Metazoa</taxon>
        <taxon>Ecdysozoa</taxon>
        <taxon>Nematoda</taxon>
        <taxon>Chromadorea</taxon>
        <taxon>Rhabditida</taxon>
        <taxon>Spirurina</taxon>
        <taxon>Spiruromorpha</taxon>
        <taxon>Filarioidea</taxon>
        <taxon>Onchocercidae</taxon>
        <taxon>Onchocerca</taxon>
    </lineage>
</organism>
<protein>
    <submittedName>
        <fullName evidence="1">Uncharacterized protein</fullName>
    </submittedName>
</protein>
<keyword evidence="2" id="KW-1185">Reference proteome</keyword>
<reference evidence="2" key="1">
    <citation type="submission" date="2013-10" db="EMBL/GenBank/DDBJ databases">
        <title>Genome sequencing of Onchocerca volvulus.</title>
        <authorList>
            <person name="Cotton J."/>
            <person name="Tsai J."/>
            <person name="Stanley E."/>
            <person name="Tracey A."/>
            <person name="Holroyd N."/>
            <person name="Lustigman S."/>
            <person name="Berriman M."/>
        </authorList>
    </citation>
    <scope>NUCLEOTIDE SEQUENCE</scope>
</reference>
<evidence type="ECO:0000313" key="1">
    <source>
        <dbReference type="EnsemblMetazoa" id="OVOC3796.1"/>
    </source>
</evidence>
<accession>A0A8R1TSS8</accession>
<evidence type="ECO:0000313" key="2">
    <source>
        <dbReference type="Proteomes" id="UP000024404"/>
    </source>
</evidence>
<dbReference type="EMBL" id="CMVM020000122">
    <property type="status" value="NOT_ANNOTATED_CDS"/>
    <property type="molecule type" value="Genomic_DNA"/>
</dbReference>
<name>A0A8R1TSS8_ONCVO</name>
<dbReference type="EnsemblMetazoa" id="OVOC3796.1">
    <property type="protein sequence ID" value="OVOC3796.1"/>
    <property type="gene ID" value="WBGene00240605"/>
</dbReference>
<sequence length="118" mass="13664">MHKQTHRRVGVQLQLQLQQPSAPAPPQAILHTYIKRDVCRSERIVLLRCRRGRQADRRTLAGSESCGRLTVARALQVLLEFTRFFTFQQTRTMTLVSVCLPVYRWVCIGVVAQWSNRC</sequence>
<proteinExistence type="predicted"/>